<sequence length="689" mass="76014">MGIGMKIRAIKLRITTIRGEFGFKFEFSRGLTVIRGSNSSGKSTLYNTLIYGLGMEELIGGKGEKVLNYAVKEYFVQGDSRVTVESSEVLVELESASGRSVTLRRAIRDSVRQSKLMEVFEGAHLTEGTELGTPRPTYLFDPGSAQKQEGYFQFLEGFMGYHLPQVPATNGGMAKLYLQTIFAALAVEQKRGWTDYIANIPFFGIRDARIRVTEFLLGLGVFERQAKRAALDADSVAIDSDWRKAYDTLRQAAVTNGIVIEGLSATPVSMFDPASVLLVKSDGKTKTTLLDQLSNLRAEHNALGAKAEAYGKASGAEALQELEVASSELQRLSVLHERATTNLTLQKAALDELRLLLAEASEDLERNKTALKLRNLGAQMEVEVATDHCPTCHQAVDDTLLLGIVTGPQMDLNTNIDYLDSQRKMLQNQINGAVEEIRQSEITVADVAARLAATHDYRNSLRGDVSTGMAESRAIVRRQIQIELELSNLQAFNTQAEALMFTFGEIADRLAANQADRRALPKEAYSDADVSKISLFEKNFRGNAGSFGYESAEIDDIRISLDTLTPILSELELREILRPKVQTSLTADSSASDFVRLIWSYLLALYQTSATRGFEGQHPGLLLMDEPGQHSMRSASQRALLQLLITQRDLQAIVAASFDENESVFKEATSGLEFQLIQWEGKVIQPLVT</sequence>
<dbReference type="Pfam" id="PF13476">
    <property type="entry name" value="AAA_23"/>
    <property type="match status" value="1"/>
</dbReference>
<keyword evidence="1" id="KW-0175">Coiled coil</keyword>
<dbReference type="EMBL" id="CP039339">
    <property type="protein sequence ID" value="QCX47837.1"/>
    <property type="molecule type" value="Genomic_DNA"/>
</dbReference>
<dbReference type="GO" id="GO:0006302">
    <property type="term" value="P:double-strand break repair"/>
    <property type="evidence" value="ECO:0007669"/>
    <property type="project" value="InterPro"/>
</dbReference>
<organism evidence="3 4">
    <name type="scientific">Ralstonia solanacearum</name>
    <name type="common">Pseudomonas solanacearum</name>
    <dbReference type="NCBI Taxonomy" id="305"/>
    <lineage>
        <taxon>Bacteria</taxon>
        <taxon>Pseudomonadati</taxon>
        <taxon>Pseudomonadota</taxon>
        <taxon>Betaproteobacteria</taxon>
        <taxon>Burkholderiales</taxon>
        <taxon>Burkholderiaceae</taxon>
        <taxon>Ralstonia</taxon>
        <taxon>Ralstonia solanacearum species complex</taxon>
    </lineage>
</organism>
<dbReference type="AlphaFoldDB" id="A0AA92ICH1"/>
<evidence type="ECO:0000259" key="2">
    <source>
        <dbReference type="Pfam" id="PF13476"/>
    </source>
</evidence>
<dbReference type="Proteomes" id="UP000310553">
    <property type="component" value="Chromosome"/>
</dbReference>
<name>A0AA92ICH1_RALSL</name>
<evidence type="ECO:0000256" key="1">
    <source>
        <dbReference type="SAM" id="Coils"/>
    </source>
</evidence>
<dbReference type="InterPro" id="IPR038729">
    <property type="entry name" value="Rad50/SbcC_AAA"/>
</dbReference>
<dbReference type="Gene3D" id="3.40.50.300">
    <property type="entry name" value="P-loop containing nucleotide triphosphate hydrolases"/>
    <property type="match status" value="1"/>
</dbReference>
<feature type="coiled-coil region" evidence="1">
    <location>
        <begin position="343"/>
        <end position="370"/>
    </location>
</feature>
<evidence type="ECO:0000313" key="3">
    <source>
        <dbReference type="EMBL" id="QCX47837.1"/>
    </source>
</evidence>
<accession>A0AA92ICH1</accession>
<evidence type="ECO:0000313" key="4">
    <source>
        <dbReference type="Proteomes" id="UP000310553"/>
    </source>
</evidence>
<feature type="domain" description="Rad50/SbcC-type AAA" evidence="2">
    <location>
        <begin position="22"/>
        <end position="105"/>
    </location>
</feature>
<reference evidence="3 4" key="1">
    <citation type="submission" date="2019-04" db="EMBL/GenBank/DDBJ databases">
        <title>Complete Genome of UW386 and Higher Quality Genome of UW700.</title>
        <authorList>
            <person name="Jacobs J."/>
            <person name="Perez A."/>
            <person name="Steidl O."/>
            <person name="Allen C."/>
        </authorList>
    </citation>
    <scope>NUCLEOTIDE SEQUENCE [LARGE SCALE GENOMIC DNA]</scope>
    <source>
        <strain evidence="3 4">UW386</strain>
    </source>
</reference>
<proteinExistence type="predicted"/>
<protein>
    <recommendedName>
        <fullName evidence="2">Rad50/SbcC-type AAA domain-containing protein</fullName>
    </recommendedName>
</protein>
<dbReference type="GO" id="GO:0016887">
    <property type="term" value="F:ATP hydrolysis activity"/>
    <property type="evidence" value="ECO:0007669"/>
    <property type="project" value="InterPro"/>
</dbReference>
<gene>
    <name evidence="3" type="ORF">E7Z57_01195</name>
</gene>
<dbReference type="InterPro" id="IPR027417">
    <property type="entry name" value="P-loop_NTPase"/>
</dbReference>
<dbReference type="SUPFAM" id="SSF52540">
    <property type="entry name" value="P-loop containing nucleoside triphosphate hydrolases"/>
    <property type="match status" value="1"/>
</dbReference>